<dbReference type="EMBL" id="FZOY01000001">
    <property type="protein sequence ID" value="SNS22265.1"/>
    <property type="molecule type" value="Genomic_DNA"/>
</dbReference>
<dbReference type="AlphaFoldDB" id="A0A239CQ35"/>
<proteinExistence type="predicted"/>
<sequence>MTLNAIAHQALEEIKAIEGTGVTEGHEAEILAAIDKAMHAAMEVCCKENAAVVEQHLTHATGVAEQINEETDRRRTLLVANLSALR</sequence>
<dbReference type="RefSeq" id="WP_089230880.1">
    <property type="nucleotide sequence ID" value="NZ_FZOY01000001.1"/>
</dbReference>
<protein>
    <submittedName>
        <fullName evidence="1">Uncharacterized protein</fullName>
    </submittedName>
</protein>
<dbReference type="Proteomes" id="UP000198426">
    <property type="component" value="Unassembled WGS sequence"/>
</dbReference>
<dbReference type="OrthoDB" id="7863704at2"/>
<keyword evidence="2" id="KW-1185">Reference proteome</keyword>
<evidence type="ECO:0000313" key="1">
    <source>
        <dbReference type="EMBL" id="SNS22265.1"/>
    </source>
</evidence>
<accession>A0A239CQ35</accession>
<evidence type="ECO:0000313" key="2">
    <source>
        <dbReference type="Proteomes" id="UP000198426"/>
    </source>
</evidence>
<name>A0A239CQ35_9RHOB</name>
<organism evidence="1 2">
    <name type="scientific">Tropicimonas sediminicola</name>
    <dbReference type="NCBI Taxonomy" id="1031541"/>
    <lineage>
        <taxon>Bacteria</taxon>
        <taxon>Pseudomonadati</taxon>
        <taxon>Pseudomonadota</taxon>
        <taxon>Alphaproteobacteria</taxon>
        <taxon>Rhodobacterales</taxon>
        <taxon>Roseobacteraceae</taxon>
        <taxon>Tropicimonas</taxon>
    </lineage>
</organism>
<reference evidence="1 2" key="1">
    <citation type="submission" date="2017-06" db="EMBL/GenBank/DDBJ databases">
        <authorList>
            <person name="Kim H.J."/>
            <person name="Triplett B.A."/>
        </authorList>
    </citation>
    <scope>NUCLEOTIDE SEQUENCE [LARGE SCALE GENOMIC DNA]</scope>
    <source>
        <strain evidence="1 2">DSM 29339</strain>
    </source>
</reference>
<gene>
    <name evidence="1" type="ORF">SAMN05421757_101415</name>
</gene>